<dbReference type="InterPro" id="IPR036388">
    <property type="entry name" value="WH-like_DNA-bd_sf"/>
</dbReference>
<dbReference type="InterPro" id="IPR039420">
    <property type="entry name" value="WalR-like"/>
</dbReference>
<sequence length="217" mass="23942">MDDEARLRTLLGRTLVAAGHRPLMAADGAEACAVVRSRRVDLVLLDLVMPGMDGLTVLRQIQRLPEPPTVIVLSGVGDVGTRVQAIEEGATDFVGKPFATAELLARVNRHLGTPRTVNDDGRFLEHGDHRLDTRRRALHTPEGTRMLSERESAVLAYLLRRRGDVCTRDELLRDIWGFEFDPGSNVLEVCVGRLRTKILDPTMIETVRGVGYCIAGP</sequence>
<evidence type="ECO:0000256" key="1">
    <source>
        <dbReference type="ARBA" id="ARBA00022553"/>
    </source>
</evidence>
<feature type="DNA-binding region" description="OmpR/PhoB-type" evidence="7">
    <location>
        <begin position="121"/>
        <end position="216"/>
    </location>
</feature>
<dbReference type="SMART" id="SM00862">
    <property type="entry name" value="Trans_reg_C"/>
    <property type="match status" value="1"/>
</dbReference>
<evidence type="ECO:0000259" key="8">
    <source>
        <dbReference type="PROSITE" id="PS50110"/>
    </source>
</evidence>
<evidence type="ECO:0000313" key="10">
    <source>
        <dbReference type="EMBL" id="MBM6400008.1"/>
    </source>
</evidence>
<proteinExistence type="predicted"/>
<dbReference type="InterPro" id="IPR001867">
    <property type="entry name" value="OmpR/PhoB-type_DNA-bd"/>
</dbReference>
<dbReference type="Gene3D" id="3.40.50.2300">
    <property type="match status" value="1"/>
</dbReference>
<dbReference type="EMBL" id="JAFDVD010000007">
    <property type="protein sequence ID" value="MBM6400008.1"/>
    <property type="molecule type" value="Genomic_DNA"/>
</dbReference>
<comment type="caution">
    <text evidence="10">The sequence shown here is derived from an EMBL/GenBank/DDBJ whole genome shotgun (WGS) entry which is preliminary data.</text>
</comment>
<dbReference type="PANTHER" id="PTHR48111:SF1">
    <property type="entry name" value="TWO-COMPONENT RESPONSE REGULATOR ORR33"/>
    <property type="match status" value="1"/>
</dbReference>
<dbReference type="InterPro" id="IPR001789">
    <property type="entry name" value="Sig_transdc_resp-reg_receiver"/>
</dbReference>
<evidence type="ECO:0000256" key="6">
    <source>
        <dbReference type="PROSITE-ProRule" id="PRU00169"/>
    </source>
</evidence>
<accession>A0ABS2CJE3</accession>
<dbReference type="SMART" id="SM00448">
    <property type="entry name" value="REC"/>
    <property type="match status" value="1"/>
</dbReference>
<reference evidence="10" key="1">
    <citation type="submission" date="2021-02" db="EMBL/GenBank/DDBJ databases">
        <title>Phycicoccus sp. MQZ13P-5T, whole genome shotgun sequence.</title>
        <authorList>
            <person name="Tuo L."/>
        </authorList>
    </citation>
    <scope>NUCLEOTIDE SEQUENCE</scope>
    <source>
        <strain evidence="10">MQZ13P-5</strain>
    </source>
</reference>
<dbReference type="SUPFAM" id="SSF52172">
    <property type="entry name" value="CheY-like"/>
    <property type="match status" value="1"/>
</dbReference>
<evidence type="ECO:0000256" key="5">
    <source>
        <dbReference type="ARBA" id="ARBA00023163"/>
    </source>
</evidence>
<keyword evidence="5" id="KW-0804">Transcription</keyword>
<feature type="modified residue" description="4-aspartylphosphate" evidence="6">
    <location>
        <position position="46"/>
    </location>
</feature>
<name>A0ABS2CJE3_9MICO</name>
<feature type="domain" description="Response regulatory" evidence="8">
    <location>
        <begin position="1"/>
        <end position="111"/>
    </location>
</feature>
<gene>
    <name evidence="10" type="ORF">JQN70_06405</name>
</gene>
<dbReference type="Pfam" id="PF00072">
    <property type="entry name" value="Response_reg"/>
    <property type="match status" value="1"/>
</dbReference>
<dbReference type="PANTHER" id="PTHR48111">
    <property type="entry name" value="REGULATOR OF RPOS"/>
    <property type="match status" value="1"/>
</dbReference>
<evidence type="ECO:0000256" key="7">
    <source>
        <dbReference type="PROSITE-ProRule" id="PRU01091"/>
    </source>
</evidence>
<dbReference type="RefSeq" id="WP_204130488.1">
    <property type="nucleotide sequence ID" value="NZ_JAFDVD010000007.1"/>
</dbReference>
<dbReference type="PROSITE" id="PS50110">
    <property type="entry name" value="RESPONSE_REGULATORY"/>
    <property type="match status" value="1"/>
</dbReference>
<keyword evidence="4 7" id="KW-0238">DNA-binding</keyword>
<dbReference type="InterPro" id="IPR016032">
    <property type="entry name" value="Sig_transdc_resp-reg_C-effctor"/>
</dbReference>
<dbReference type="InterPro" id="IPR011006">
    <property type="entry name" value="CheY-like_superfamily"/>
</dbReference>
<dbReference type="Proteomes" id="UP001430172">
    <property type="component" value="Unassembled WGS sequence"/>
</dbReference>
<dbReference type="Gene3D" id="1.10.10.10">
    <property type="entry name" value="Winged helix-like DNA-binding domain superfamily/Winged helix DNA-binding domain"/>
    <property type="match status" value="1"/>
</dbReference>
<protein>
    <submittedName>
        <fullName evidence="10">Response regulator transcription factor</fullName>
    </submittedName>
</protein>
<keyword evidence="2" id="KW-0902">Two-component regulatory system</keyword>
<feature type="domain" description="OmpR/PhoB-type" evidence="9">
    <location>
        <begin position="121"/>
        <end position="216"/>
    </location>
</feature>
<evidence type="ECO:0000313" key="11">
    <source>
        <dbReference type="Proteomes" id="UP001430172"/>
    </source>
</evidence>
<keyword evidence="3" id="KW-0805">Transcription regulation</keyword>
<dbReference type="PROSITE" id="PS51755">
    <property type="entry name" value="OMPR_PHOB"/>
    <property type="match status" value="1"/>
</dbReference>
<organism evidence="10 11">
    <name type="scientific">Phycicoccus sonneratiae</name>
    <dbReference type="NCBI Taxonomy" id="2807628"/>
    <lineage>
        <taxon>Bacteria</taxon>
        <taxon>Bacillati</taxon>
        <taxon>Actinomycetota</taxon>
        <taxon>Actinomycetes</taxon>
        <taxon>Micrococcales</taxon>
        <taxon>Intrasporangiaceae</taxon>
        <taxon>Phycicoccus</taxon>
    </lineage>
</organism>
<evidence type="ECO:0000256" key="4">
    <source>
        <dbReference type="ARBA" id="ARBA00023125"/>
    </source>
</evidence>
<dbReference type="Pfam" id="PF00486">
    <property type="entry name" value="Trans_reg_C"/>
    <property type="match status" value="1"/>
</dbReference>
<dbReference type="CDD" id="cd00383">
    <property type="entry name" value="trans_reg_C"/>
    <property type="match status" value="1"/>
</dbReference>
<dbReference type="SUPFAM" id="SSF46894">
    <property type="entry name" value="C-terminal effector domain of the bipartite response regulators"/>
    <property type="match status" value="1"/>
</dbReference>
<evidence type="ECO:0000256" key="3">
    <source>
        <dbReference type="ARBA" id="ARBA00023015"/>
    </source>
</evidence>
<keyword evidence="1 6" id="KW-0597">Phosphoprotein</keyword>
<evidence type="ECO:0000256" key="2">
    <source>
        <dbReference type="ARBA" id="ARBA00023012"/>
    </source>
</evidence>
<keyword evidence="11" id="KW-1185">Reference proteome</keyword>
<evidence type="ECO:0000259" key="9">
    <source>
        <dbReference type="PROSITE" id="PS51755"/>
    </source>
</evidence>